<organism evidence="2 3">
    <name type="scientific">Balaenoptera musculus</name>
    <name type="common">Blue whale</name>
    <dbReference type="NCBI Taxonomy" id="9771"/>
    <lineage>
        <taxon>Eukaryota</taxon>
        <taxon>Metazoa</taxon>
        <taxon>Chordata</taxon>
        <taxon>Craniata</taxon>
        <taxon>Vertebrata</taxon>
        <taxon>Euteleostomi</taxon>
        <taxon>Mammalia</taxon>
        <taxon>Eutheria</taxon>
        <taxon>Laurasiatheria</taxon>
        <taxon>Artiodactyla</taxon>
        <taxon>Whippomorpha</taxon>
        <taxon>Cetacea</taxon>
        <taxon>Mysticeti</taxon>
        <taxon>Balaenopteridae</taxon>
        <taxon>Balaenoptera</taxon>
    </lineage>
</organism>
<feature type="compositionally biased region" description="Polar residues" evidence="1">
    <location>
        <begin position="302"/>
        <end position="318"/>
    </location>
</feature>
<evidence type="ECO:0000256" key="1">
    <source>
        <dbReference type="SAM" id="MobiDB-lite"/>
    </source>
</evidence>
<dbReference type="AlphaFoldDB" id="A0A8B8XHZ1"/>
<dbReference type="KEGG" id="bmus:118895910"/>
<feature type="compositionally biased region" description="Gly residues" evidence="1">
    <location>
        <begin position="216"/>
        <end position="230"/>
    </location>
</feature>
<feature type="compositionally biased region" description="Basic residues" evidence="1">
    <location>
        <begin position="277"/>
        <end position="287"/>
    </location>
</feature>
<sequence>MLAVRANSLPRVQLTLGQQQGQGRQHCNQWKIRCNFQQALGTAVVPYPWFCITGFNQPRILFLSQGRLSVLIKAEEGNLIDKDRVRRAGSHSSWHQPAGSLGGGREEAGSCGTFLELSELDEVQNSALCAAGPRFLRTPQLGWAGQARVPRPPPAGAESVGSGGRRRAGTRQRTSNLCSAASGGWRGEPATAIKGQKGKYLRAERHRKPKSRSRGRGGPAGSPSRGGGDGCVRPELGGVRGEGFRGEFPRPFSHQHLPSHSGEAKLCTSIESGLQSRGRRAARRGGRGRPAPFPGVGPLRPRTNQLGFPWTPGTQGVPTPNEKKSEREKRRGEGKAREGGPESTCRIHGRRAWHARLPELRLRPGSSACPSWPEERENCVGMGGYSRP</sequence>
<evidence type="ECO:0000313" key="3">
    <source>
        <dbReference type="RefSeq" id="XP_036709362.1"/>
    </source>
</evidence>
<reference evidence="3" key="1">
    <citation type="submission" date="2025-08" db="UniProtKB">
        <authorList>
            <consortium name="RefSeq"/>
        </authorList>
    </citation>
    <scope>IDENTIFICATION</scope>
    <source>
        <tissue evidence="3">Epidermis and Blubber</tissue>
    </source>
</reference>
<dbReference type="RefSeq" id="XP_036709362.1">
    <property type="nucleotide sequence ID" value="XM_036853467.1"/>
</dbReference>
<dbReference type="Proteomes" id="UP000694857">
    <property type="component" value="Chromosome 5"/>
</dbReference>
<name>A0A8B8XHZ1_BALMU</name>
<gene>
    <name evidence="3" type="primary">LOC118895910</name>
</gene>
<accession>A0A8B8XHZ1</accession>
<dbReference type="OrthoDB" id="10658628at2759"/>
<protein>
    <submittedName>
        <fullName evidence="3">Uncharacterized protein LOC118895910</fullName>
    </submittedName>
</protein>
<proteinExistence type="predicted"/>
<feature type="compositionally biased region" description="Basic and acidic residues" evidence="1">
    <location>
        <begin position="321"/>
        <end position="340"/>
    </location>
</feature>
<feature type="region of interest" description="Disordered" evidence="1">
    <location>
        <begin position="362"/>
        <end position="388"/>
    </location>
</feature>
<evidence type="ECO:0000313" key="2">
    <source>
        <dbReference type="Proteomes" id="UP000694857"/>
    </source>
</evidence>
<feature type="compositionally biased region" description="Basic residues" evidence="1">
    <location>
        <begin position="196"/>
        <end position="215"/>
    </location>
</feature>
<keyword evidence="2" id="KW-1185">Reference proteome</keyword>
<dbReference type="GeneID" id="118895910"/>
<feature type="region of interest" description="Disordered" evidence="1">
    <location>
        <begin position="144"/>
        <end position="347"/>
    </location>
</feature>